<geneLocation type="plasmid" evidence="2">
    <name>pve_Plasmid</name>
</geneLocation>
<dbReference type="AlphaFoldDB" id="A0A1D3KA48"/>
<organism evidence="1 2">
    <name type="scientific">Pseudomonas veronii 1YdBTEX2</name>
    <dbReference type="NCBI Taxonomy" id="1295141"/>
    <lineage>
        <taxon>Bacteria</taxon>
        <taxon>Pseudomonadati</taxon>
        <taxon>Pseudomonadota</taxon>
        <taxon>Gammaproteobacteria</taxon>
        <taxon>Pseudomonadales</taxon>
        <taxon>Pseudomonadaceae</taxon>
        <taxon>Pseudomonas</taxon>
    </lineage>
</organism>
<reference evidence="2" key="1">
    <citation type="submission" date="2016-07" db="EMBL/GenBank/DDBJ databases">
        <authorList>
            <person name="Florea S."/>
            <person name="Webb J.S."/>
            <person name="Jaromczyk J."/>
            <person name="Schardl C.L."/>
        </authorList>
    </citation>
    <scope>NUCLEOTIDE SEQUENCE [LARGE SCALE GENOMIC DNA]</scope>
    <source>
        <strain evidence="2">1YdBTEX2</strain>
        <plasmid evidence="2">Plasmid pve_Plasmid</plasmid>
    </source>
</reference>
<evidence type="ECO:0000313" key="2">
    <source>
        <dbReference type="Proteomes" id="UP000245431"/>
    </source>
</evidence>
<keyword evidence="1" id="KW-0614">Plasmid</keyword>
<proteinExistence type="predicted"/>
<dbReference type="Proteomes" id="UP000245431">
    <property type="component" value="Plasmid PVE_plasmid"/>
</dbReference>
<gene>
    <name evidence="1" type="ORF">PVE_P0026</name>
</gene>
<sequence>MTDFALRIMRFDQGNQALLGHDLIHFNQEALAAGLLTFAGVLGISEGHLFHGVKPSCSLFHQSWKSFSEFS</sequence>
<name>A0A1D3KA48_PSEVE</name>
<dbReference type="EMBL" id="LT599585">
    <property type="protein sequence ID" value="SBW85071.1"/>
    <property type="molecule type" value="Genomic_DNA"/>
</dbReference>
<protein>
    <submittedName>
        <fullName evidence="1">Uncharacterized protein</fullName>
    </submittedName>
</protein>
<accession>A0A1D3KA48</accession>
<evidence type="ECO:0000313" key="1">
    <source>
        <dbReference type="EMBL" id="SBW85071.1"/>
    </source>
</evidence>